<dbReference type="PROSITE" id="PS50118">
    <property type="entry name" value="HMG_BOX_2"/>
    <property type="match status" value="1"/>
</dbReference>
<feature type="region of interest" description="Disordered" evidence="3">
    <location>
        <begin position="112"/>
        <end position="143"/>
    </location>
</feature>
<name>A0A5N6TTF6_ASPAV</name>
<evidence type="ECO:0000259" key="4">
    <source>
        <dbReference type="PROSITE" id="PS50118"/>
    </source>
</evidence>
<dbReference type="PANTHER" id="PTHR48112:SF5">
    <property type="entry name" value="BOX PROTEIN, PUTATIVE (AFU_ORTHOLOGUE AFUA_1G04550)-RELATED"/>
    <property type="match status" value="1"/>
</dbReference>
<evidence type="ECO:0000256" key="2">
    <source>
        <dbReference type="PROSITE-ProRule" id="PRU00267"/>
    </source>
</evidence>
<evidence type="ECO:0000313" key="5">
    <source>
        <dbReference type="EMBL" id="KAE8149655.1"/>
    </source>
</evidence>
<keyword evidence="2" id="KW-0539">Nucleus</keyword>
<dbReference type="OrthoDB" id="5550281at2759"/>
<dbReference type="PANTHER" id="PTHR48112">
    <property type="entry name" value="HIGH MOBILITY GROUP PROTEIN DSP1"/>
    <property type="match status" value="1"/>
</dbReference>
<feature type="compositionally biased region" description="Basic and acidic residues" evidence="3">
    <location>
        <begin position="285"/>
        <end position="294"/>
    </location>
</feature>
<feature type="region of interest" description="Disordered" evidence="3">
    <location>
        <begin position="158"/>
        <end position="178"/>
    </location>
</feature>
<feature type="compositionally biased region" description="Acidic residues" evidence="3">
    <location>
        <begin position="234"/>
        <end position="254"/>
    </location>
</feature>
<organism evidence="5 6">
    <name type="scientific">Aspergillus avenaceus</name>
    <dbReference type="NCBI Taxonomy" id="36643"/>
    <lineage>
        <taxon>Eukaryota</taxon>
        <taxon>Fungi</taxon>
        <taxon>Dikarya</taxon>
        <taxon>Ascomycota</taxon>
        <taxon>Pezizomycotina</taxon>
        <taxon>Eurotiomycetes</taxon>
        <taxon>Eurotiomycetidae</taxon>
        <taxon>Eurotiales</taxon>
        <taxon>Aspergillaceae</taxon>
        <taxon>Aspergillus</taxon>
        <taxon>Aspergillus subgen. Circumdati</taxon>
    </lineage>
</organism>
<reference evidence="5 6" key="1">
    <citation type="submission" date="2019-04" db="EMBL/GenBank/DDBJ databases">
        <title>Friends and foes A comparative genomics study of 23 Aspergillus species from section Flavi.</title>
        <authorList>
            <consortium name="DOE Joint Genome Institute"/>
            <person name="Kjaerbolling I."/>
            <person name="Vesth T."/>
            <person name="Frisvad J.C."/>
            <person name="Nybo J.L."/>
            <person name="Theobald S."/>
            <person name="Kildgaard S."/>
            <person name="Isbrandt T."/>
            <person name="Kuo A."/>
            <person name="Sato A."/>
            <person name="Lyhne E.K."/>
            <person name="Kogle M.E."/>
            <person name="Wiebenga A."/>
            <person name="Kun R.S."/>
            <person name="Lubbers R.J."/>
            <person name="Makela M.R."/>
            <person name="Barry K."/>
            <person name="Chovatia M."/>
            <person name="Clum A."/>
            <person name="Daum C."/>
            <person name="Haridas S."/>
            <person name="He G."/>
            <person name="LaButti K."/>
            <person name="Lipzen A."/>
            <person name="Mondo S."/>
            <person name="Riley R."/>
            <person name="Salamov A."/>
            <person name="Simmons B.A."/>
            <person name="Magnuson J.K."/>
            <person name="Henrissat B."/>
            <person name="Mortensen U.H."/>
            <person name="Larsen T.O."/>
            <person name="Devries R.P."/>
            <person name="Grigoriev I.V."/>
            <person name="Machida M."/>
            <person name="Baker S.E."/>
            <person name="Andersen M.R."/>
        </authorList>
    </citation>
    <scope>NUCLEOTIDE SEQUENCE [LARGE SCALE GENOMIC DNA]</scope>
    <source>
        <strain evidence="5 6">IBT 18842</strain>
    </source>
</reference>
<accession>A0A5N6TTF6</accession>
<feature type="domain" description="HMG box" evidence="4">
    <location>
        <begin position="139"/>
        <end position="208"/>
    </location>
</feature>
<dbReference type="Gene3D" id="1.10.30.10">
    <property type="entry name" value="High mobility group box domain"/>
    <property type="match status" value="1"/>
</dbReference>
<dbReference type="Proteomes" id="UP000325780">
    <property type="component" value="Unassembled WGS sequence"/>
</dbReference>
<keyword evidence="1 2" id="KW-0238">DNA-binding</keyword>
<dbReference type="EMBL" id="ML742116">
    <property type="protein sequence ID" value="KAE8149655.1"/>
    <property type="molecule type" value="Genomic_DNA"/>
</dbReference>
<evidence type="ECO:0000256" key="3">
    <source>
        <dbReference type="SAM" id="MobiDB-lite"/>
    </source>
</evidence>
<keyword evidence="6" id="KW-1185">Reference proteome</keyword>
<gene>
    <name evidence="5" type="ORF">BDV25DRAFT_140571</name>
</gene>
<evidence type="ECO:0000256" key="1">
    <source>
        <dbReference type="ARBA" id="ARBA00023125"/>
    </source>
</evidence>
<dbReference type="AlphaFoldDB" id="A0A5N6TTF6"/>
<dbReference type="Pfam" id="PF00505">
    <property type="entry name" value="HMG_box"/>
    <property type="match status" value="1"/>
</dbReference>
<sequence length="335" mass="36606">MARRASKRSGAQSLGPTHQLLLAIARVTNSANAAASVVGATRASLPTEAQLTYAQVIVSLAQLQSAVSELSKAYINHANTVLNRGETVEIGSIANITNALYESGLLGTIGGARATSPGAKSDTGDKKKRKRAPPDPNAPKRALTPFFLFMQHNRSKIAEELGSSAKPKDVSDEGTRRWADMPEEEKEYWKKTYADNLAIYKEKMKAYKAGLPYSDDVQAANQLQQEADRAEATAAEESEEEEEEEQEQEQEESSPEPVKEPTPPRTKRRRSETNKAAKEAASPAENKRASPEKKKTTRTPAKKAQEETPASTRKTTAQDKTRGKKKRKSEVAADE</sequence>
<dbReference type="SMART" id="SM00398">
    <property type="entry name" value="HMG"/>
    <property type="match status" value="1"/>
</dbReference>
<evidence type="ECO:0000313" key="6">
    <source>
        <dbReference type="Proteomes" id="UP000325780"/>
    </source>
</evidence>
<dbReference type="InterPro" id="IPR050342">
    <property type="entry name" value="HMGB"/>
</dbReference>
<dbReference type="InterPro" id="IPR036910">
    <property type="entry name" value="HMG_box_dom_sf"/>
</dbReference>
<proteinExistence type="predicted"/>
<dbReference type="SUPFAM" id="SSF47095">
    <property type="entry name" value="HMG-box"/>
    <property type="match status" value="1"/>
</dbReference>
<protein>
    <recommendedName>
        <fullName evidence="4">HMG box domain-containing protein</fullName>
    </recommendedName>
</protein>
<dbReference type="GO" id="GO:0003677">
    <property type="term" value="F:DNA binding"/>
    <property type="evidence" value="ECO:0007669"/>
    <property type="project" value="UniProtKB-UniRule"/>
</dbReference>
<feature type="region of interest" description="Disordered" evidence="3">
    <location>
        <begin position="219"/>
        <end position="335"/>
    </location>
</feature>
<feature type="compositionally biased region" description="Basic and acidic residues" evidence="3">
    <location>
        <begin position="166"/>
        <end position="178"/>
    </location>
</feature>
<feature type="DNA-binding region" description="HMG box" evidence="2">
    <location>
        <begin position="139"/>
        <end position="208"/>
    </location>
</feature>
<dbReference type="GO" id="GO:0005634">
    <property type="term" value="C:nucleus"/>
    <property type="evidence" value="ECO:0007669"/>
    <property type="project" value="UniProtKB-UniRule"/>
</dbReference>
<dbReference type="InterPro" id="IPR009071">
    <property type="entry name" value="HMG_box_dom"/>
</dbReference>